<reference evidence="5 6" key="1">
    <citation type="submission" date="2024-01" db="EMBL/GenBank/DDBJ databases">
        <title>Mesobacterium rodlantinim sp. nov., isolated from shallow sea hydrothermal systems off Kueishantao Island.</title>
        <authorList>
            <person name="Su Z."/>
            <person name="Tang K."/>
        </authorList>
    </citation>
    <scope>NUCLEOTIDE SEQUENCE [LARGE SCALE GENOMIC DNA]</scope>
    <source>
        <strain evidence="5 6">TK19101</strain>
    </source>
</reference>
<keyword evidence="6" id="KW-1185">Reference proteome</keyword>
<evidence type="ECO:0000313" key="6">
    <source>
        <dbReference type="Proteomes" id="UP001348149"/>
    </source>
</evidence>
<evidence type="ECO:0000259" key="4">
    <source>
        <dbReference type="PROSITE" id="PS51123"/>
    </source>
</evidence>
<dbReference type="EMBL" id="JAYLLH010000003">
    <property type="protein sequence ID" value="MEC3860328.1"/>
    <property type="molecule type" value="Genomic_DNA"/>
</dbReference>
<keyword evidence="1" id="KW-0472">Membrane</keyword>
<dbReference type="Pfam" id="PF00691">
    <property type="entry name" value="OmpA"/>
    <property type="match status" value="1"/>
</dbReference>
<sequence>MAYFSKAVRAGIGAALIALTAALPVAAQDLSGPGSSGSSQKFSRNTPSQQGRDRGQYIPGIALTPDGCEVWVMDDGAEGYGDNRLTRQGMPICHDVEPCGLLNTDQFFATDSYRIKSQHQSRIAQFFRSSTAFAFVVVGHTDSRASDDYNMRLSYNRALAVAKIGKSVGARITDVRGMGERFPVATNATKEGMARNRRVEILCFE</sequence>
<dbReference type="PROSITE" id="PS51123">
    <property type="entry name" value="OMPA_2"/>
    <property type="match status" value="1"/>
</dbReference>
<dbReference type="SUPFAM" id="SSF103088">
    <property type="entry name" value="OmpA-like"/>
    <property type="match status" value="1"/>
</dbReference>
<protein>
    <submittedName>
        <fullName evidence="5">OmpA family protein</fullName>
    </submittedName>
</protein>
<comment type="caution">
    <text evidence="5">The sequence shown here is derived from an EMBL/GenBank/DDBJ whole genome shotgun (WGS) entry which is preliminary data.</text>
</comment>
<feature type="compositionally biased region" description="Polar residues" evidence="2">
    <location>
        <begin position="36"/>
        <end position="50"/>
    </location>
</feature>
<gene>
    <name evidence="5" type="ORF">VK792_03450</name>
</gene>
<feature type="signal peptide" evidence="3">
    <location>
        <begin position="1"/>
        <end position="27"/>
    </location>
</feature>
<dbReference type="Gene3D" id="3.30.1330.60">
    <property type="entry name" value="OmpA-like domain"/>
    <property type="match status" value="1"/>
</dbReference>
<feature type="chain" id="PRO_5047141478" evidence="3">
    <location>
        <begin position="28"/>
        <end position="205"/>
    </location>
</feature>
<dbReference type="PANTHER" id="PTHR30329:SF21">
    <property type="entry name" value="LIPOPROTEIN YIAD-RELATED"/>
    <property type="match status" value="1"/>
</dbReference>
<evidence type="ECO:0000256" key="3">
    <source>
        <dbReference type="SAM" id="SignalP"/>
    </source>
</evidence>
<evidence type="ECO:0000313" key="5">
    <source>
        <dbReference type="EMBL" id="MEC3860328.1"/>
    </source>
</evidence>
<proteinExistence type="predicted"/>
<dbReference type="CDD" id="cd07185">
    <property type="entry name" value="OmpA_C-like"/>
    <property type="match status" value="1"/>
</dbReference>
<dbReference type="RefSeq" id="WP_326295952.1">
    <property type="nucleotide sequence ID" value="NZ_JAYLLH010000003.1"/>
</dbReference>
<dbReference type="PANTHER" id="PTHR30329">
    <property type="entry name" value="STATOR ELEMENT OF FLAGELLAR MOTOR COMPLEX"/>
    <property type="match status" value="1"/>
</dbReference>
<feature type="domain" description="OmpA-like" evidence="4">
    <location>
        <begin position="95"/>
        <end position="205"/>
    </location>
</feature>
<feature type="region of interest" description="Disordered" evidence="2">
    <location>
        <begin position="30"/>
        <end position="57"/>
    </location>
</feature>
<dbReference type="InterPro" id="IPR006665">
    <property type="entry name" value="OmpA-like"/>
</dbReference>
<evidence type="ECO:0000256" key="1">
    <source>
        <dbReference type="PROSITE-ProRule" id="PRU00473"/>
    </source>
</evidence>
<dbReference type="InterPro" id="IPR036737">
    <property type="entry name" value="OmpA-like_sf"/>
</dbReference>
<organism evidence="5 6">
    <name type="scientific">Mesobacterium hydrothermale</name>
    <dbReference type="NCBI Taxonomy" id="3111907"/>
    <lineage>
        <taxon>Bacteria</taxon>
        <taxon>Pseudomonadati</taxon>
        <taxon>Pseudomonadota</taxon>
        <taxon>Alphaproteobacteria</taxon>
        <taxon>Rhodobacterales</taxon>
        <taxon>Roseobacteraceae</taxon>
        <taxon>Mesobacterium</taxon>
    </lineage>
</organism>
<dbReference type="Proteomes" id="UP001348149">
    <property type="component" value="Unassembled WGS sequence"/>
</dbReference>
<name>A0ABU6HCY5_9RHOB</name>
<accession>A0ABU6HCY5</accession>
<keyword evidence="3" id="KW-0732">Signal</keyword>
<evidence type="ECO:0000256" key="2">
    <source>
        <dbReference type="SAM" id="MobiDB-lite"/>
    </source>
</evidence>
<dbReference type="InterPro" id="IPR050330">
    <property type="entry name" value="Bact_OuterMem_StrucFunc"/>
</dbReference>